<reference evidence="3" key="1">
    <citation type="journal article" date="2013" name="Genome Announc.">
        <title>Draft genome sequence of the grapevine dieback fungus Eutypa lata UCR-EL1.</title>
        <authorList>
            <person name="Blanco-Ulate B."/>
            <person name="Rolshausen P.E."/>
            <person name="Cantu D."/>
        </authorList>
    </citation>
    <scope>NUCLEOTIDE SEQUENCE [LARGE SCALE GENOMIC DNA]</scope>
    <source>
        <strain evidence="3">UCR-EL1</strain>
    </source>
</reference>
<feature type="transmembrane region" description="Helical" evidence="1">
    <location>
        <begin position="222"/>
        <end position="243"/>
    </location>
</feature>
<sequence>MFRLFRTRPNIISLGWRVNPLTGSHAASQSASPEIIRLQRVNVRRKWFKPMNFVIAAGIYYGCYQVYMSTVFGTLGHWLDEQEAQMTEKERKELDDEVEPFFIPLPFTTHQVEPLPYRGSDPEWQAFIKVSKNPALIREIEVKLATICRMALEAHPGVMNRITIDDDGISIEDRPINSLDVFRVRRILWPSALTILLEITKLSPTDTITSTRGFGVIGNPTILFRCCTTAVTITIATIIRITIPNTRIHHRRPGKQRSAREIYAVKMAQEHTSGPWQAFKQRLSQTWRPLHDYPPRGSISVSGVVELDTPRARITVEAWAWFDPKTQKFDGRSLILRWRSIRPKTQNPLR</sequence>
<accession>M7TLX3</accession>
<name>M7TLX3_EUTLA</name>
<dbReference type="OrthoDB" id="5316527at2759"/>
<dbReference type="HOGENOM" id="CLU_052209_1_0_1"/>
<dbReference type="KEGG" id="ela:UCREL1_2029"/>
<keyword evidence="3" id="KW-1185">Reference proteome</keyword>
<evidence type="ECO:0000313" key="3">
    <source>
        <dbReference type="Proteomes" id="UP000012174"/>
    </source>
</evidence>
<protein>
    <submittedName>
        <fullName evidence="2">Uncharacterized protein</fullName>
    </submittedName>
</protein>
<dbReference type="EMBL" id="KB705742">
    <property type="protein sequence ID" value="EMR70931.1"/>
    <property type="molecule type" value="Genomic_DNA"/>
</dbReference>
<proteinExistence type="predicted"/>
<dbReference type="STRING" id="1287681.M7TLX3"/>
<dbReference type="eggNOG" id="ENOG502S3UT">
    <property type="taxonomic scope" value="Eukaryota"/>
</dbReference>
<keyword evidence="1" id="KW-1133">Transmembrane helix</keyword>
<gene>
    <name evidence="2" type="ORF">UCREL1_2029</name>
</gene>
<dbReference type="Proteomes" id="UP000012174">
    <property type="component" value="Unassembled WGS sequence"/>
</dbReference>
<keyword evidence="1" id="KW-0812">Transmembrane</keyword>
<feature type="transmembrane region" description="Helical" evidence="1">
    <location>
        <begin position="47"/>
        <end position="67"/>
    </location>
</feature>
<evidence type="ECO:0000256" key="1">
    <source>
        <dbReference type="SAM" id="Phobius"/>
    </source>
</evidence>
<organism evidence="2 3">
    <name type="scientific">Eutypa lata (strain UCR-EL1)</name>
    <name type="common">Grapevine dieback disease fungus</name>
    <name type="synonym">Eutypa armeniacae</name>
    <dbReference type="NCBI Taxonomy" id="1287681"/>
    <lineage>
        <taxon>Eukaryota</taxon>
        <taxon>Fungi</taxon>
        <taxon>Dikarya</taxon>
        <taxon>Ascomycota</taxon>
        <taxon>Pezizomycotina</taxon>
        <taxon>Sordariomycetes</taxon>
        <taxon>Xylariomycetidae</taxon>
        <taxon>Xylariales</taxon>
        <taxon>Diatrypaceae</taxon>
        <taxon>Eutypa</taxon>
    </lineage>
</organism>
<keyword evidence="1" id="KW-0472">Membrane</keyword>
<evidence type="ECO:0000313" key="2">
    <source>
        <dbReference type="EMBL" id="EMR70931.1"/>
    </source>
</evidence>
<dbReference type="AlphaFoldDB" id="M7TLX3"/>